<sequence>WLYLVTLRIDENIHTWMLSHPVDYSHQKRVRQSLVRTKPSLRMAGSAGLCRPRFSFFTIQLSKN</sequence>
<reference evidence="2" key="1">
    <citation type="journal article" date="2019" name="Int. J. Syst. Evol. Microbiol.">
        <title>The Global Catalogue of Microorganisms (GCM) 10K type strain sequencing project: providing services to taxonomists for standard genome sequencing and annotation.</title>
        <authorList>
            <consortium name="The Broad Institute Genomics Platform"/>
            <consortium name="The Broad Institute Genome Sequencing Center for Infectious Disease"/>
            <person name="Wu L."/>
            <person name="Ma J."/>
        </authorList>
    </citation>
    <scope>NUCLEOTIDE SEQUENCE [LARGE SCALE GENOMIC DNA]</scope>
    <source>
        <strain evidence="2">KCTC 52165</strain>
    </source>
</reference>
<accession>A0ABV7KG68</accession>
<feature type="non-terminal residue" evidence="1">
    <location>
        <position position="1"/>
    </location>
</feature>
<comment type="caution">
    <text evidence="1">The sequence shown here is derived from an EMBL/GenBank/DDBJ whole genome shotgun (WGS) entry which is preliminary data.</text>
</comment>
<keyword evidence="2" id="KW-1185">Reference proteome</keyword>
<organism evidence="1 2">
    <name type="scientific">Aquamicrobium soli</name>
    <dbReference type="NCBI Taxonomy" id="1811518"/>
    <lineage>
        <taxon>Bacteria</taxon>
        <taxon>Pseudomonadati</taxon>
        <taxon>Pseudomonadota</taxon>
        <taxon>Alphaproteobacteria</taxon>
        <taxon>Hyphomicrobiales</taxon>
        <taxon>Phyllobacteriaceae</taxon>
        <taxon>Aquamicrobium</taxon>
    </lineage>
</organism>
<dbReference type="EMBL" id="JBHRTK010000034">
    <property type="protein sequence ID" value="MFC3209343.1"/>
    <property type="molecule type" value="Genomic_DNA"/>
</dbReference>
<evidence type="ECO:0000313" key="2">
    <source>
        <dbReference type="Proteomes" id="UP001595583"/>
    </source>
</evidence>
<evidence type="ECO:0000313" key="1">
    <source>
        <dbReference type="EMBL" id="MFC3209343.1"/>
    </source>
</evidence>
<gene>
    <name evidence="1" type="ORF">ACFOHJ_24265</name>
</gene>
<dbReference type="Proteomes" id="UP001595583">
    <property type="component" value="Unassembled WGS sequence"/>
</dbReference>
<proteinExistence type="predicted"/>
<dbReference type="RefSeq" id="WP_378225629.1">
    <property type="nucleotide sequence ID" value="NZ_JBHRTK010000034.1"/>
</dbReference>
<protein>
    <submittedName>
        <fullName evidence="1">Uncharacterized protein</fullName>
    </submittedName>
</protein>
<name>A0ABV7KG68_9HYPH</name>